<dbReference type="SUPFAM" id="SSF52540">
    <property type="entry name" value="P-loop containing nucleoside triphosphate hydrolases"/>
    <property type="match status" value="1"/>
</dbReference>
<gene>
    <name evidence="3" type="ORF">QBC47DRAFT_314911</name>
</gene>
<reference evidence="3" key="1">
    <citation type="submission" date="2023-06" db="EMBL/GenBank/DDBJ databases">
        <title>Genome-scale phylogeny and comparative genomics of the fungal order Sordariales.</title>
        <authorList>
            <consortium name="Lawrence Berkeley National Laboratory"/>
            <person name="Hensen N."/>
            <person name="Bonometti L."/>
            <person name="Westerberg I."/>
            <person name="Brannstrom I.O."/>
            <person name="Guillou S."/>
            <person name="Cros-Aarteil S."/>
            <person name="Calhoun S."/>
            <person name="Haridas S."/>
            <person name="Kuo A."/>
            <person name="Mondo S."/>
            <person name="Pangilinan J."/>
            <person name="Riley R."/>
            <person name="Labutti K."/>
            <person name="Andreopoulos B."/>
            <person name="Lipzen A."/>
            <person name="Chen C."/>
            <person name="Yanf M."/>
            <person name="Daum C."/>
            <person name="Ng V."/>
            <person name="Clum A."/>
            <person name="Steindorff A."/>
            <person name="Ohm R."/>
            <person name="Martin F."/>
            <person name="Silar P."/>
            <person name="Natvig D."/>
            <person name="Lalanne C."/>
            <person name="Gautier V."/>
            <person name="Ament-Velasquez S.L."/>
            <person name="Kruys A."/>
            <person name="Hutchinson M.I."/>
            <person name="Powell A.J."/>
            <person name="Barry K."/>
            <person name="Miller A.N."/>
            <person name="Grigoriev I.V."/>
            <person name="Debuchy R."/>
            <person name="Gladieux P."/>
            <person name="Thoren M.H."/>
            <person name="Johannesson H."/>
        </authorList>
    </citation>
    <scope>NUCLEOTIDE SEQUENCE</scope>
    <source>
        <strain evidence="3">PSN4</strain>
    </source>
</reference>
<evidence type="ECO:0000256" key="1">
    <source>
        <dbReference type="SAM" id="Coils"/>
    </source>
</evidence>
<dbReference type="GO" id="GO:0005525">
    <property type="term" value="F:GTP binding"/>
    <property type="evidence" value="ECO:0007669"/>
    <property type="project" value="InterPro"/>
</dbReference>
<dbReference type="AlphaFoldDB" id="A0AAJ0BJ82"/>
<sequence>MASNGSQSEASRRGSVMLTSPAPLFNPDDEYIAIMGVTGAGKSTFISKLCPSAVVGHTLVSETKKIGVYTYQCGGKTVHLIDTPGFDDTYKSDTDVLKDLAYYLTKSYKEGLLLTGIIYLHPITHNRMNGTAFKNLRTFRKLCGEQGVGSVVLATTMWENVNPPELGVQREKQLVDTPEFWGDMKKHGSEVRRHHNTRESADSIVAFLLARSGKTILGLQSEMVDHGRSLEDTEAGREVEKEMREQREVFERRLESTKRELQEAIEQKDQQHVDEVLKEQAQFEAKLVAIQKGRDDLRISMEKLIAEKDKQHMEEMSKVKEQLTGAQETLKKQVEEYEKFKRFQEAQAEQHEAQKKEAEEKYENLRRYANEADTISFFMAGIAAASEDRQAEQENKMRETLMMANMMQQAKMQHNTAPNYNAPPPYQEYHDQGPVFQQQRMYMQQQPQGGYNEGIAAGVGTTVGAVSGVALGGAAALGLCNVM</sequence>
<evidence type="ECO:0000313" key="4">
    <source>
        <dbReference type="Proteomes" id="UP001239445"/>
    </source>
</evidence>
<dbReference type="Proteomes" id="UP001239445">
    <property type="component" value="Unassembled WGS sequence"/>
</dbReference>
<dbReference type="Gene3D" id="3.40.50.300">
    <property type="entry name" value="P-loop containing nucleotide triphosphate hydrolases"/>
    <property type="match status" value="1"/>
</dbReference>
<proteinExistence type="predicted"/>
<dbReference type="EMBL" id="MU839828">
    <property type="protein sequence ID" value="KAK1758965.1"/>
    <property type="molecule type" value="Genomic_DNA"/>
</dbReference>
<comment type="caution">
    <text evidence="3">The sequence shown here is derived from an EMBL/GenBank/DDBJ whole genome shotgun (WGS) entry which is preliminary data.</text>
</comment>
<keyword evidence="1" id="KW-0175">Coiled coil</keyword>
<feature type="coiled-coil region" evidence="1">
    <location>
        <begin position="313"/>
        <end position="375"/>
    </location>
</feature>
<keyword evidence="4" id="KW-1185">Reference proteome</keyword>
<feature type="domain" description="G" evidence="2">
    <location>
        <begin position="32"/>
        <end position="87"/>
    </location>
</feature>
<protein>
    <submittedName>
        <fullName evidence="3">Reticulocyte-binding protein 2 a</fullName>
    </submittedName>
</protein>
<organism evidence="3 4">
    <name type="scientific">Echria macrotheca</name>
    <dbReference type="NCBI Taxonomy" id="438768"/>
    <lineage>
        <taxon>Eukaryota</taxon>
        <taxon>Fungi</taxon>
        <taxon>Dikarya</taxon>
        <taxon>Ascomycota</taxon>
        <taxon>Pezizomycotina</taxon>
        <taxon>Sordariomycetes</taxon>
        <taxon>Sordariomycetidae</taxon>
        <taxon>Sordariales</taxon>
        <taxon>Schizotheciaceae</taxon>
        <taxon>Echria</taxon>
    </lineage>
</organism>
<accession>A0AAJ0BJ82</accession>
<dbReference type="InterPro" id="IPR027417">
    <property type="entry name" value="P-loop_NTPase"/>
</dbReference>
<dbReference type="Pfam" id="PF01926">
    <property type="entry name" value="MMR_HSR1"/>
    <property type="match status" value="1"/>
</dbReference>
<dbReference type="InterPro" id="IPR006073">
    <property type="entry name" value="GTP-bd"/>
</dbReference>
<evidence type="ECO:0000259" key="2">
    <source>
        <dbReference type="Pfam" id="PF01926"/>
    </source>
</evidence>
<evidence type="ECO:0000313" key="3">
    <source>
        <dbReference type="EMBL" id="KAK1758965.1"/>
    </source>
</evidence>
<name>A0AAJ0BJ82_9PEZI</name>
<feature type="coiled-coil region" evidence="1">
    <location>
        <begin position="240"/>
        <end position="274"/>
    </location>
</feature>